<dbReference type="InterPro" id="IPR001902">
    <property type="entry name" value="SLC26A/SulP_fam"/>
</dbReference>
<keyword evidence="2 5" id="KW-0812">Transmembrane</keyword>
<dbReference type="PANTHER" id="PTHR11814">
    <property type="entry name" value="SULFATE TRANSPORTER"/>
    <property type="match status" value="1"/>
</dbReference>
<dbReference type="Pfam" id="PF00916">
    <property type="entry name" value="Sulfate_transp"/>
    <property type="match status" value="1"/>
</dbReference>
<keyword evidence="3 5" id="KW-1133">Transmembrane helix</keyword>
<dbReference type="CTD" id="5172"/>
<gene>
    <name evidence="8" type="primary">SLC26A4</name>
</gene>
<comment type="subcellular location">
    <subcellularLocation>
        <location evidence="1">Membrane</location>
        <topology evidence="1">Multi-pass membrane protein</topology>
    </subcellularLocation>
</comment>
<keyword evidence="7" id="KW-1185">Reference proteome</keyword>
<evidence type="ECO:0000256" key="1">
    <source>
        <dbReference type="ARBA" id="ARBA00004141"/>
    </source>
</evidence>
<feature type="transmembrane region" description="Helical" evidence="5">
    <location>
        <begin position="182"/>
        <end position="199"/>
    </location>
</feature>
<dbReference type="KEGG" id="tsr:106552379"/>
<evidence type="ECO:0000256" key="5">
    <source>
        <dbReference type="SAM" id="Phobius"/>
    </source>
</evidence>
<dbReference type="OrthoDB" id="288203at2759"/>
<dbReference type="InterPro" id="IPR011547">
    <property type="entry name" value="SLC26A/SulP_dom"/>
</dbReference>
<keyword evidence="4 5" id="KW-0472">Membrane</keyword>
<accession>A0A6I9YNP8</accession>
<evidence type="ECO:0000256" key="4">
    <source>
        <dbReference type="ARBA" id="ARBA00023136"/>
    </source>
</evidence>
<evidence type="ECO:0000313" key="8">
    <source>
        <dbReference type="RefSeq" id="XP_013926108.1"/>
    </source>
</evidence>
<proteinExistence type="predicted"/>
<evidence type="ECO:0000256" key="3">
    <source>
        <dbReference type="ARBA" id="ARBA00022989"/>
    </source>
</evidence>
<name>A0A6I9YNP8_9SAUR</name>
<evidence type="ECO:0000259" key="6">
    <source>
        <dbReference type="Pfam" id="PF00916"/>
    </source>
</evidence>
<feature type="transmembrane region" description="Helical" evidence="5">
    <location>
        <begin position="79"/>
        <end position="102"/>
    </location>
</feature>
<evidence type="ECO:0000313" key="7">
    <source>
        <dbReference type="Proteomes" id="UP000504617"/>
    </source>
</evidence>
<dbReference type="Proteomes" id="UP000504617">
    <property type="component" value="Unplaced"/>
</dbReference>
<dbReference type="GO" id="GO:0055085">
    <property type="term" value="P:transmembrane transport"/>
    <property type="evidence" value="ECO:0007669"/>
    <property type="project" value="InterPro"/>
</dbReference>
<dbReference type="AlphaFoldDB" id="A0A6I9YNP8"/>
<dbReference type="GeneID" id="106552379"/>
<dbReference type="RefSeq" id="XP_013926108.1">
    <property type="nucleotide sequence ID" value="XM_014070633.1"/>
</dbReference>
<dbReference type="GO" id="GO:0016020">
    <property type="term" value="C:membrane"/>
    <property type="evidence" value="ECO:0007669"/>
    <property type="project" value="UniProtKB-SubCell"/>
</dbReference>
<evidence type="ECO:0000256" key="2">
    <source>
        <dbReference type="ARBA" id="ARBA00022692"/>
    </source>
</evidence>
<protein>
    <submittedName>
        <fullName evidence="8">Pendrin</fullName>
    </submittedName>
</protein>
<organism evidence="7 8">
    <name type="scientific">Thamnophis sirtalis</name>
    <dbReference type="NCBI Taxonomy" id="35019"/>
    <lineage>
        <taxon>Eukaryota</taxon>
        <taxon>Metazoa</taxon>
        <taxon>Chordata</taxon>
        <taxon>Craniata</taxon>
        <taxon>Vertebrata</taxon>
        <taxon>Euteleostomi</taxon>
        <taxon>Lepidosauria</taxon>
        <taxon>Squamata</taxon>
        <taxon>Bifurcata</taxon>
        <taxon>Unidentata</taxon>
        <taxon>Episquamata</taxon>
        <taxon>Toxicofera</taxon>
        <taxon>Serpentes</taxon>
        <taxon>Colubroidea</taxon>
        <taxon>Colubridae</taxon>
        <taxon>Natricinae</taxon>
        <taxon>Thamnophis</taxon>
    </lineage>
</organism>
<sequence>MAARGRAEGGLPDRYLVSRPIYNEPSFQEENEKKLVVPKTLRERVRKSCSCSRKKALKATKTFLPILEWLPKYRVKEWLLNDVISGISTGLVATLQGLAYALLVAVPIGYGLYSAFFPILTYFFLGTSRHISVGPFPVVSLMVGSVVLSMAPDEKFLLANSNVTGMNGTAGIDIASRDAQRVLISSTVTFLVGIIQISVDKRFHSGGKFLLIPYQRTRKWWAGYKSDVNAFYKKGKS</sequence>
<feature type="transmembrane region" description="Helical" evidence="5">
    <location>
        <begin position="108"/>
        <end position="125"/>
    </location>
</feature>
<reference evidence="8" key="1">
    <citation type="submission" date="2025-08" db="UniProtKB">
        <authorList>
            <consortium name="RefSeq"/>
        </authorList>
    </citation>
    <scope>IDENTIFICATION</scope>
    <source>
        <tissue evidence="8">Skeletal muscle</tissue>
    </source>
</reference>
<feature type="domain" description="SLC26A/SulP transporter" evidence="6">
    <location>
        <begin position="79"/>
        <end position="198"/>
    </location>
</feature>